<dbReference type="RefSeq" id="WP_353476627.1">
    <property type="nucleotide sequence ID" value="NZ_CP123389.1"/>
</dbReference>
<gene>
    <name evidence="1" type="ORF">PVT71_27955</name>
</gene>
<dbReference type="Gene3D" id="3.30.2310.20">
    <property type="entry name" value="RelE-like"/>
    <property type="match status" value="1"/>
</dbReference>
<evidence type="ECO:0000313" key="1">
    <source>
        <dbReference type="EMBL" id="XCC97736.1"/>
    </source>
</evidence>
<proteinExistence type="predicted"/>
<accession>A0AAU8AS37</accession>
<dbReference type="AlphaFoldDB" id="A0AAU8AS37"/>
<protein>
    <submittedName>
        <fullName evidence="1">Type II toxin-antitoxin system RelE/ParE family toxin</fullName>
    </submittedName>
</protein>
<dbReference type="EMBL" id="CP123389">
    <property type="protein sequence ID" value="XCC97736.1"/>
    <property type="molecule type" value="Genomic_DNA"/>
</dbReference>
<reference evidence="1" key="1">
    <citation type="submission" date="2023-02" db="EMBL/GenBank/DDBJ databases">
        <title>Description and genomic characterization of Salipiger bruguierae sp. nov., isolated from the sediment of mangrove plant Bruguiera sexangula.</title>
        <authorList>
            <person name="Long M."/>
        </authorList>
    </citation>
    <scope>NUCLEOTIDE SEQUENCE</scope>
    <source>
        <strain evidence="1">H15</strain>
        <plasmid evidence="1">unnamed4</plasmid>
    </source>
</reference>
<organism evidence="1">
    <name type="scientific">Alloyangia sp. H15</name>
    <dbReference type="NCBI Taxonomy" id="3029062"/>
    <lineage>
        <taxon>Bacteria</taxon>
        <taxon>Pseudomonadati</taxon>
        <taxon>Pseudomonadota</taxon>
        <taxon>Alphaproteobacteria</taxon>
        <taxon>Rhodobacterales</taxon>
        <taxon>Roseobacteraceae</taxon>
        <taxon>Alloyangia</taxon>
    </lineage>
</organism>
<dbReference type="InterPro" id="IPR035093">
    <property type="entry name" value="RelE/ParE_toxin_dom_sf"/>
</dbReference>
<keyword evidence="1" id="KW-0614">Plasmid</keyword>
<geneLocation type="plasmid" evidence="1">
    <name>unnamed4</name>
</geneLocation>
<sequence length="116" mass="12639">MAYSVLRAAAVARDLELIFDFIAGSAETLGEDAGTAFDMAERRIRAILGAMEGLGRAPHQGTLRPELGAGVRHVTKDRAIFYFEVDDAAEELRILAVFFGGQDHDRHILLRLLSGA</sequence>
<name>A0AAU8AS37_9RHOB</name>